<keyword evidence="7" id="KW-1185">Reference proteome</keyword>
<evidence type="ECO:0000259" key="5">
    <source>
        <dbReference type="Pfam" id="PF25151"/>
    </source>
</evidence>
<feature type="domain" description="tRNA (32-2'-O)-methyltransferase regulator THADA-like C-terminal TPR repeats region" evidence="5">
    <location>
        <begin position="1394"/>
        <end position="1578"/>
    </location>
</feature>
<protein>
    <recommendedName>
        <fullName evidence="8">DUF2428 domain-containing protein</fullName>
    </recommendedName>
</protein>
<comment type="similarity">
    <text evidence="1">Belongs to the THADA family.</text>
</comment>
<evidence type="ECO:0000259" key="4">
    <source>
        <dbReference type="Pfam" id="PF25150"/>
    </source>
</evidence>
<dbReference type="InterPro" id="IPR019442">
    <property type="entry name" value="THADA/TRM732_DUF2428"/>
</dbReference>
<evidence type="ECO:0000259" key="3">
    <source>
        <dbReference type="Pfam" id="PF10350"/>
    </source>
</evidence>
<accession>A0A834GAU4</accession>
<gene>
    <name evidence="6" type="ORF">RHSIM_Rhsim10G0040100</name>
</gene>
<dbReference type="InterPro" id="IPR051954">
    <property type="entry name" value="tRNA_methyltransferase_THADA"/>
</dbReference>
<evidence type="ECO:0000313" key="7">
    <source>
        <dbReference type="Proteomes" id="UP000626092"/>
    </source>
</evidence>
<keyword evidence="2" id="KW-0819">tRNA processing</keyword>
<dbReference type="GO" id="GO:0030488">
    <property type="term" value="P:tRNA methylation"/>
    <property type="evidence" value="ECO:0007669"/>
    <property type="project" value="TreeGrafter"/>
</dbReference>
<sequence>MSAKWRALQHRHRYTYNAVVFPHSYTTALHSHHHHSPTTSLFFSDLNHLVSLTSTYAQLHHAKKLANSFSHLLQNPNQDDDVDGSDVVSVAARFYLEILFLENSFPLHRTLVSVLAKNRNFLLLIRDCFRTLCDEYGGEKGKGKRFCVSRVALSMMSSPKLGFLVDVIEECVVLVGLDAVSGLNSVVKETTEWSRPSPIVMEQCQEALSCLYYLLQRFPSKFTTRFNGSCSDLVSEKSNGSCSDMGSENLNVLELVLTTILSILKSPVFSRDCFVAAGVSFCAALQVCLGPEELGLAIMEGIFFQTSCSLVDSRDNEVNNVIHKVPFEGDLYCEIRNLAVLSRLCLIRGILTAVSRTVLNFQFVVSRGDVTGFCSNGDKSNLVQTILYDGVLPELCKYCENPTDSHFNFHTLTVLQICLQQMKTSIQGNLGNPTEDCYPISEDMGARILRIIWNNLEDPLSQTVKQVHLIFDLFLDIQSTLHWSEGSDRIKSSLRRIASDLLRMGPRCKGRYVPLASLTKRLGAKTILDQSPDLLLETAQAYIDDDVCCAATTFLKCFLECLRDECWSSDGIESGYAKYRGHCLPPFLFGLASGVSKLRSNLNTYTLPVILELDVDAIFPMLAIISAAQGGEETELVHPELSGINMSLRVEQKVAILVSLLKVSRFLALIEGDIDWFEDSLVSQEGGGHRVDKIGCYAVFSIKGAKVKVLAEWLAMALTHVDESLRIDAAESLFLNPKTSSLPSRLELSLMKEAVPLNMRCCSTAFQMKWASLFRKFFSRVRTALEKEMKQGRWQPLACCDSKEVSPCKGTDETEVHKAEDLFYFIRWMSSFLFFSCYPSAPYERKIMAMELILIMINVWSIVPPSLGTCESISSDPGLCPYSKGFTSPDSTLLLVGSIVDSWDRLRENSFRILLHFPTPLPGLCSQDMVQRVITWAKHLVSSPRVRESDAGALTMRLIFRKYVLELEWMVRPSCNIVSFHSETELPNGDTQSCMSTSPAIVYVRSLIDWLRIAVEEGERDLSEACKKSFVHGVLLTLRYTVEELDWNSNVVLSSLSEMRLVLEKLLELVMRITSQALWVVSADAWYLPEDMDDMVDDDAFLPELASVVDASESASEHEVKNLKLVREARQSEQVVMVGCWLAMKEVSLLLGTIIRKVPLPMSDSSDSGDLFPDAASAPSMASDLVLDLKQLETIGNHFLEVLLKMKHNGAIDKTRAGFTALCNRLLCSNDPRLCKLTESWMEQLMERTVAKGQTVDDLLRRSAGIPAAFTALFLSEPEGTPKRLLPRALRWLIDLAKGSLLDPCDANNPNNDSCNSLPVKSNQPTVCSVSPEMDANGRTSKIRDEGVVPTVHAFNVLRAAFNDTNLATDTSGFSAEALIISIRSFSSSYWEVRNSACLAYTALVRRMIGFLNVLKRESARRALSGLEFFHRYPSLHPFLLNELRVATELLNDTPPQHPESNLAKVVHPSLCPMLILLSRLKPSTIASEAGDTLDPFLFMPFIRRCSIQSNLRVRVLASRALTGLVSNEKLPIVLLNIASELPCRENQMASVPVNMNDRKPKVSFNSIHGTLLQLNSLLETNCRNLADFAKRDQIIGDLIQVLVPHSWIGKPKLCPCPTINCGFLKVLDNAFSIVRACCISENIGPIWNLLWELSSECLNVETTNGLSYYDPSVVELRKQAAISYFNCVCQTSKEVTEEDFLIRHKFSPPVSHLKVIPEMENASFRFQQTLVLSLSDESYEVRIATLKWLLLFLKAMESGTEASDLLEIKMSITRWINTNLQGTMMKRLAAEKNHKCIYYILRIIFFWNLLRFQKKGSSQCSEIGYVGDMDCDSVLQFWENLVSLYELARHAKTRETLICCMGICVKRIADLIMVSVISKGELKRTGESCKSDLSGRLAHMYDSLAFYVNQIEQRSASSEPANMRNAAAESLVASGLLEKAEVIGSLVINSQIGSENPSPCFEPEEAVNTYAHKILGIWFTCIKLLEDEDVEIRRKLAIDVQKCFASKKTGENAQVEKVIELSFEHLSSIFGNWLDYFNYLSQWVLNAARCVISTGDLVRRVFDKEIDNHHEEKLLICQICCSHLEKLPISKSMAVDFSDKFGARNLLLMWRRRFYDQLITFAKTYVDKQGGADWISSVGNHKDAFLPLYANLLGFFALSNCIFTGESVENDESLLPDVVGLGEFINPFLRNPLILNLYLLVVKLHGKRVDNSSGNLIEKFIGDGSCWDGFDPYFLLRPTVGGQSLQSTTSIMKDTGFIYLSQWVLNATSCVISIGDLVRRVFDKEIDNHHGEFIKLFLRNPLIVSISVARDRDTKRNPAFLRERSRCVVPDGPDPTGSLLGAGARHLPVRLGRRHGLDASHPAAARLRRSASLGQVRHAGRERRIDLAASDGGSAWLRHELNRGQYHQQCDS</sequence>
<dbReference type="Pfam" id="PF10350">
    <property type="entry name" value="DUF2428"/>
    <property type="match status" value="1"/>
</dbReference>
<dbReference type="Pfam" id="PF25151">
    <property type="entry name" value="TPR_Trm732_C"/>
    <property type="match status" value="1"/>
</dbReference>
<name>A0A834GAU4_RHOSS</name>
<dbReference type="PANTHER" id="PTHR14387:SF0">
    <property type="entry name" value="DUF2428 DOMAIN-CONTAINING PROTEIN"/>
    <property type="match status" value="1"/>
</dbReference>
<dbReference type="SUPFAM" id="SSF48371">
    <property type="entry name" value="ARM repeat"/>
    <property type="match status" value="1"/>
</dbReference>
<dbReference type="InterPro" id="IPR056842">
    <property type="entry name" value="THADA-like_TPR_C"/>
</dbReference>
<dbReference type="EMBL" id="WJXA01000010">
    <property type="protein sequence ID" value="KAF7130150.1"/>
    <property type="molecule type" value="Genomic_DNA"/>
</dbReference>
<dbReference type="GO" id="GO:0005829">
    <property type="term" value="C:cytosol"/>
    <property type="evidence" value="ECO:0007669"/>
    <property type="project" value="TreeGrafter"/>
</dbReference>
<dbReference type="InterPro" id="IPR016024">
    <property type="entry name" value="ARM-type_fold"/>
</dbReference>
<proteinExistence type="inferred from homology"/>
<evidence type="ECO:0000313" key="6">
    <source>
        <dbReference type="EMBL" id="KAF7130150.1"/>
    </source>
</evidence>
<reference evidence="6" key="1">
    <citation type="submission" date="2019-11" db="EMBL/GenBank/DDBJ databases">
        <authorList>
            <person name="Liu Y."/>
            <person name="Hou J."/>
            <person name="Li T.-Q."/>
            <person name="Guan C.-H."/>
            <person name="Wu X."/>
            <person name="Wu H.-Z."/>
            <person name="Ling F."/>
            <person name="Zhang R."/>
            <person name="Shi X.-G."/>
            <person name="Ren J.-P."/>
            <person name="Chen E.-F."/>
            <person name="Sun J.-M."/>
        </authorList>
    </citation>
    <scope>NUCLEOTIDE SEQUENCE</scope>
    <source>
        <strain evidence="6">Adult_tree_wgs_1</strain>
        <tissue evidence="6">Leaves</tissue>
    </source>
</reference>
<comment type="caution">
    <text evidence="6">The sequence shown here is derived from an EMBL/GenBank/DDBJ whole genome shotgun (WGS) entry which is preliminary data.</text>
</comment>
<dbReference type="PANTHER" id="PTHR14387">
    <property type="entry name" value="THADA/DEATH RECEPTOR INTERACTING PROTEIN"/>
    <property type="match status" value="1"/>
</dbReference>
<dbReference type="Proteomes" id="UP000626092">
    <property type="component" value="Unassembled WGS sequence"/>
</dbReference>
<feature type="domain" description="DUF2428" evidence="3">
    <location>
        <begin position="1062"/>
        <end position="1392"/>
    </location>
</feature>
<organism evidence="6 7">
    <name type="scientific">Rhododendron simsii</name>
    <name type="common">Sims's rhododendron</name>
    <dbReference type="NCBI Taxonomy" id="118357"/>
    <lineage>
        <taxon>Eukaryota</taxon>
        <taxon>Viridiplantae</taxon>
        <taxon>Streptophyta</taxon>
        <taxon>Embryophyta</taxon>
        <taxon>Tracheophyta</taxon>
        <taxon>Spermatophyta</taxon>
        <taxon>Magnoliopsida</taxon>
        <taxon>eudicotyledons</taxon>
        <taxon>Gunneridae</taxon>
        <taxon>Pentapetalae</taxon>
        <taxon>asterids</taxon>
        <taxon>Ericales</taxon>
        <taxon>Ericaceae</taxon>
        <taxon>Ericoideae</taxon>
        <taxon>Rhodoreae</taxon>
        <taxon>Rhododendron</taxon>
    </lineage>
</organism>
<dbReference type="InterPro" id="IPR056843">
    <property type="entry name" value="THADA-like_TPR"/>
</dbReference>
<evidence type="ECO:0000256" key="2">
    <source>
        <dbReference type="ARBA" id="ARBA00022694"/>
    </source>
</evidence>
<evidence type="ECO:0000256" key="1">
    <source>
        <dbReference type="ARBA" id="ARBA00010409"/>
    </source>
</evidence>
<dbReference type="OrthoDB" id="73997at2759"/>
<evidence type="ECO:0008006" key="8">
    <source>
        <dbReference type="Google" id="ProtNLM"/>
    </source>
</evidence>
<feature type="domain" description="tRNA (32-2'-O)-methyltransferase regulator THADA-like TPR repeats region" evidence="4">
    <location>
        <begin position="594"/>
        <end position="859"/>
    </location>
</feature>
<dbReference type="Pfam" id="PF25150">
    <property type="entry name" value="TPR_Trm732"/>
    <property type="match status" value="1"/>
</dbReference>